<proteinExistence type="predicted"/>
<dbReference type="OrthoDB" id="9802752at2"/>
<dbReference type="InterPro" id="IPR036597">
    <property type="entry name" value="Fido-like_dom_sf"/>
</dbReference>
<reference evidence="2 3" key="1">
    <citation type="submission" date="2019-12" db="EMBL/GenBank/DDBJ databases">
        <title>The genome of Stappia indica PHM037.</title>
        <authorList>
            <person name="Kacar D."/>
            <person name="Galan B."/>
            <person name="Canedo L."/>
            <person name="Rodriguez P."/>
            <person name="de la Calle F."/>
            <person name="Garcia J.L."/>
        </authorList>
    </citation>
    <scope>NUCLEOTIDE SEQUENCE [LARGE SCALE GENOMIC DNA]</scope>
    <source>
        <strain evidence="2 3">PHM037</strain>
    </source>
</reference>
<organism evidence="2 3">
    <name type="scientific">Stappia indica</name>
    <dbReference type="NCBI Taxonomy" id="538381"/>
    <lineage>
        <taxon>Bacteria</taxon>
        <taxon>Pseudomonadati</taxon>
        <taxon>Pseudomonadota</taxon>
        <taxon>Alphaproteobacteria</taxon>
        <taxon>Hyphomicrobiales</taxon>
        <taxon>Stappiaceae</taxon>
        <taxon>Stappia</taxon>
    </lineage>
</organism>
<dbReference type="KEGG" id="siw:GH266_04350"/>
<name>A0A857C442_9HYPH</name>
<dbReference type="PANTHER" id="PTHR39426:SF1">
    <property type="entry name" value="HOMOLOGY TO DEATH-ON-CURING PROTEIN OF PHAGE P1"/>
    <property type="match status" value="1"/>
</dbReference>
<sequence length="136" mass="15259">MIEPTWLTLQDIDVIVRAIEAEFPGHFIELYPHKIGDLEAGLYRARNKWAFEGQNDLMVLAAEHAFGIGKAHAFGDGNKRVCFLAASLFLQHNGVDLSEPGPRFFAQPIKDLMANLITVDQLAGLFEQHAELIDWD</sequence>
<evidence type="ECO:0000259" key="1">
    <source>
        <dbReference type="PROSITE" id="PS51459"/>
    </source>
</evidence>
<dbReference type="SUPFAM" id="SSF140931">
    <property type="entry name" value="Fic-like"/>
    <property type="match status" value="1"/>
</dbReference>
<accession>A0A857C442</accession>
<dbReference type="RefSeq" id="WP_158192812.1">
    <property type="nucleotide sequence ID" value="NZ_CP046908.1"/>
</dbReference>
<feature type="domain" description="Fido" evidence="1">
    <location>
        <begin position="7"/>
        <end position="136"/>
    </location>
</feature>
<dbReference type="Proteomes" id="UP000435648">
    <property type="component" value="Chromosome"/>
</dbReference>
<dbReference type="PROSITE" id="PS51459">
    <property type="entry name" value="FIDO"/>
    <property type="match status" value="1"/>
</dbReference>
<dbReference type="PANTHER" id="PTHR39426">
    <property type="entry name" value="HOMOLOGY TO DEATH-ON-CURING PROTEIN OF PHAGE P1"/>
    <property type="match status" value="1"/>
</dbReference>
<dbReference type="Gene3D" id="1.20.120.1870">
    <property type="entry name" value="Fic/DOC protein, Fido domain"/>
    <property type="match status" value="1"/>
</dbReference>
<dbReference type="Pfam" id="PF02661">
    <property type="entry name" value="Fic"/>
    <property type="match status" value="1"/>
</dbReference>
<dbReference type="GO" id="GO:0016301">
    <property type="term" value="F:kinase activity"/>
    <property type="evidence" value="ECO:0007669"/>
    <property type="project" value="InterPro"/>
</dbReference>
<evidence type="ECO:0000313" key="3">
    <source>
        <dbReference type="Proteomes" id="UP000435648"/>
    </source>
</evidence>
<evidence type="ECO:0000313" key="2">
    <source>
        <dbReference type="EMBL" id="QGZ33806.1"/>
    </source>
</evidence>
<dbReference type="InterPro" id="IPR003812">
    <property type="entry name" value="Fido"/>
</dbReference>
<dbReference type="InterPro" id="IPR006440">
    <property type="entry name" value="Doc"/>
</dbReference>
<protein>
    <submittedName>
        <fullName evidence="2">Type II toxin-antitoxin system death-on-curing family toxin</fullName>
    </submittedName>
</protein>
<dbReference type="EMBL" id="CP046908">
    <property type="protein sequence ID" value="QGZ33806.1"/>
    <property type="molecule type" value="Genomic_DNA"/>
</dbReference>
<dbReference type="AlphaFoldDB" id="A0A857C442"/>
<gene>
    <name evidence="2" type="ORF">GH266_04350</name>
</gene>
<dbReference type="InterPro" id="IPR053737">
    <property type="entry name" value="Type_II_TA_Toxin"/>
</dbReference>